<organism evidence="6 7">
    <name type="scientific">Cutaneotrichosporon cavernicola</name>
    <dbReference type="NCBI Taxonomy" id="279322"/>
    <lineage>
        <taxon>Eukaryota</taxon>
        <taxon>Fungi</taxon>
        <taxon>Dikarya</taxon>
        <taxon>Basidiomycota</taxon>
        <taxon>Agaricomycotina</taxon>
        <taxon>Tremellomycetes</taxon>
        <taxon>Trichosporonales</taxon>
        <taxon>Trichosporonaceae</taxon>
        <taxon>Cutaneotrichosporon</taxon>
    </lineage>
</organism>
<evidence type="ECO:0000256" key="1">
    <source>
        <dbReference type="ARBA" id="ARBA00007953"/>
    </source>
</evidence>
<feature type="region of interest" description="Disordered" evidence="4">
    <location>
        <begin position="221"/>
        <end position="261"/>
    </location>
</feature>
<name>A0AA48QY16_9TREE</name>
<keyword evidence="3" id="KW-0413">Isomerase</keyword>
<feature type="compositionally biased region" description="Polar residues" evidence="4">
    <location>
        <begin position="161"/>
        <end position="175"/>
    </location>
</feature>
<dbReference type="GO" id="GO:0005634">
    <property type="term" value="C:nucleus"/>
    <property type="evidence" value="ECO:0007669"/>
    <property type="project" value="TreeGrafter"/>
</dbReference>
<dbReference type="AlphaFoldDB" id="A0AA48QY16"/>
<feature type="region of interest" description="Disordered" evidence="4">
    <location>
        <begin position="1"/>
        <end position="58"/>
    </location>
</feature>
<evidence type="ECO:0000259" key="5">
    <source>
        <dbReference type="PROSITE" id="PS50984"/>
    </source>
</evidence>
<dbReference type="EMBL" id="AP028217">
    <property type="protein sequence ID" value="BEI93903.1"/>
    <property type="molecule type" value="Genomic_DNA"/>
</dbReference>
<dbReference type="GO" id="GO:0008033">
    <property type="term" value="P:tRNA processing"/>
    <property type="evidence" value="ECO:0007669"/>
    <property type="project" value="UniProtKB-KW"/>
</dbReference>
<dbReference type="PANTHER" id="PTHR13326">
    <property type="entry name" value="TRNA PSEUDOURIDINE SYNTHASE D"/>
    <property type="match status" value="1"/>
</dbReference>
<sequence length="781" mass="86625">MSGVPQEGKRPHPEDIGEPEPKRARATSPLNESSAPVIDSPREGAHPVSRLSLKPQPPVLPASLELATGSKADLSAKKGFVGEPEVGILAYLGDPHYTGIQGVIKQRFTDFLVNEISLSGEIVHLVDIGAPTEGLADAQKVGPVSEQKPQVADVAEGPAKNTVTDANPEPSSQLVVDNRPDWTGSTTTALRSHFSDETIVALHALLLEGKDVKRPVDAGWGGPRLKMTDEEEEMNIGQGRGRGRGRQQSDPSWGPADKREVVSQVISEKEARGAAHKAIRELFNGRFETSARDDPNGDQKIVIRWSNQRRGDGQRQQGKQRSNLPRYIHFTLQKTNRETMDCLGHISRVLKVHNKDLSVCGTKDKRAVTAQRVSFKRGNWTLDDMWRAVNGVKAGRRSEEEAVTRRGDRGTRIGDLCYAQKPLDLGMLKGNHFTITLRNVQGDSPEAIDAAMASIRDHGFVNYYGMQRFGTSTVPTHVTGLLLLLQKWGDAVDSILSLREGEHPDCTRARLIWLEDEDYKKALEIMPRRSVAERAIWEHWRKGNLVKDKLGALTAIPRNLRSMYVHAYQSYIWNIVVSARIKMSNTSALPGDLVYADGGDDDGDDGDGKPKSAASREVKELTEEDVNDYRLTDVVMPLPGWHIEYPGGPLGKLYEDMMAADGLDPRRMRREQREYSLPGSYRKIVHKPFNVSWEHVRYTDPDIPLAQADEDRLLGFNVPALDDAEGKFNALKISWSLGTSSYATMALREITRQETSSWHQIGLTAEGEDQAHKGSVEQKAD</sequence>
<dbReference type="Pfam" id="PF01142">
    <property type="entry name" value="TruD"/>
    <property type="match status" value="1"/>
</dbReference>
<evidence type="ECO:0000313" key="6">
    <source>
        <dbReference type="EMBL" id="BEI93903.1"/>
    </source>
</evidence>
<feature type="region of interest" description="Disordered" evidence="4">
    <location>
        <begin position="596"/>
        <end position="620"/>
    </location>
</feature>
<dbReference type="InterPro" id="IPR020119">
    <property type="entry name" value="PsdUridine_synth_TruD_CS"/>
</dbReference>
<evidence type="ECO:0000256" key="4">
    <source>
        <dbReference type="SAM" id="MobiDB-lite"/>
    </source>
</evidence>
<dbReference type="PANTHER" id="PTHR13326:SF21">
    <property type="entry name" value="PSEUDOURIDYLATE SYNTHASE PUS7L"/>
    <property type="match status" value="1"/>
</dbReference>
<comment type="similarity">
    <text evidence="1">Belongs to the pseudouridine synthase TruD family.</text>
</comment>
<dbReference type="GO" id="GO:0001522">
    <property type="term" value="P:pseudouridine synthesis"/>
    <property type="evidence" value="ECO:0007669"/>
    <property type="project" value="InterPro"/>
</dbReference>
<feature type="compositionally biased region" description="Basic and acidic residues" evidence="4">
    <location>
        <begin position="7"/>
        <end position="23"/>
    </location>
</feature>
<reference evidence="6" key="1">
    <citation type="journal article" date="2023" name="BMC Genomics">
        <title>Chromosome-level genome assemblies of Cutaneotrichosporon spp. (Trichosporonales, Basidiomycota) reveal imbalanced evolution between nucleotide sequences and chromosome synteny.</title>
        <authorList>
            <person name="Kobayashi Y."/>
            <person name="Kayamori A."/>
            <person name="Aoki K."/>
            <person name="Shiwa Y."/>
            <person name="Matsutani M."/>
            <person name="Fujita N."/>
            <person name="Sugita T."/>
            <person name="Iwasaki W."/>
            <person name="Tanaka N."/>
            <person name="Takashima M."/>
        </authorList>
    </citation>
    <scope>NUCLEOTIDE SEQUENCE</scope>
    <source>
        <strain evidence="6">HIS019</strain>
    </source>
</reference>
<dbReference type="PROSITE" id="PS01268">
    <property type="entry name" value="UPF0024"/>
    <property type="match status" value="1"/>
</dbReference>
<dbReference type="PROSITE" id="PS50984">
    <property type="entry name" value="TRUD"/>
    <property type="match status" value="1"/>
</dbReference>
<dbReference type="Proteomes" id="UP001233271">
    <property type="component" value="Chromosome 6"/>
</dbReference>
<keyword evidence="2" id="KW-0819">tRNA processing</keyword>
<accession>A0AA48QY16</accession>
<dbReference type="InterPro" id="IPR020103">
    <property type="entry name" value="PsdUridine_synth_cat_dom_sf"/>
</dbReference>
<keyword evidence="7" id="KW-1185">Reference proteome</keyword>
<protein>
    <recommendedName>
        <fullName evidence="5">TRUD domain-containing protein</fullName>
    </recommendedName>
</protein>
<dbReference type="GO" id="GO:0009982">
    <property type="term" value="F:pseudouridine synthase activity"/>
    <property type="evidence" value="ECO:0007669"/>
    <property type="project" value="InterPro"/>
</dbReference>
<feature type="domain" description="TRUD" evidence="5">
    <location>
        <begin position="459"/>
        <end position="687"/>
    </location>
</feature>
<dbReference type="RefSeq" id="XP_060459168.1">
    <property type="nucleotide sequence ID" value="XM_060602812.1"/>
</dbReference>
<feature type="region of interest" description="Disordered" evidence="4">
    <location>
        <begin position="156"/>
        <end position="180"/>
    </location>
</feature>
<feature type="compositionally biased region" description="Basic and acidic residues" evidence="4">
    <location>
        <begin position="606"/>
        <end position="620"/>
    </location>
</feature>
<dbReference type="InterPro" id="IPR042214">
    <property type="entry name" value="TruD_catalytic"/>
</dbReference>
<evidence type="ECO:0000256" key="3">
    <source>
        <dbReference type="ARBA" id="ARBA00023235"/>
    </source>
</evidence>
<dbReference type="KEGG" id="ccac:CcaHIS019_0603620"/>
<dbReference type="PIRSF" id="PIRSF037016">
    <property type="entry name" value="Pseudouridin_synth_euk_prd"/>
    <property type="match status" value="1"/>
</dbReference>
<dbReference type="CDD" id="cd02576">
    <property type="entry name" value="PseudoU_synth_ScPUS7"/>
    <property type="match status" value="1"/>
</dbReference>
<dbReference type="Gene3D" id="3.30.2350.20">
    <property type="entry name" value="TruD, catalytic domain"/>
    <property type="match status" value="2"/>
</dbReference>
<evidence type="ECO:0000256" key="2">
    <source>
        <dbReference type="ARBA" id="ARBA00022694"/>
    </source>
</evidence>
<dbReference type="NCBIfam" id="TIGR00094">
    <property type="entry name" value="tRNA_TruD_broad"/>
    <property type="match status" value="1"/>
</dbReference>
<dbReference type="GO" id="GO:0003723">
    <property type="term" value="F:RNA binding"/>
    <property type="evidence" value="ECO:0007669"/>
    <property type="project" value="InterPro"/>
</dbReference>
<gene>
    <name evidence="6" type="primary">PUS7</name>
    <name evidence="6" type="ORF">CcaverHIS019_0603620</name>
</gene>
<proteinExistence type="inferred from homology"/>
<dbReference type="InterPro" id="IPR011760">
    <property type="entry name" value="PsdUridine_synth_TruD_insert"/>
</dbReference>
<dbReference type="InterPro" id="IPR001656">
    <property type="entry name" value="PsdUridine_synth_TruD"/>
</dbReference>
<dbReference type="SUPFAM" id="SSF55120">
    <property type="entry name" value="Pseudouridine synthase"/>
    <property type="match status" value="1"/>
</dbReference>
<evidence type="ECO:0000313" key="7">
    <source>
        <dbReference type="Proteomes" id="UP001233271"/>
    </source>
</evidence>
<dbReference type="GeneID" id="85497773"/>